<dbReference type="PATRIC" id="fig|1224163.3.peg.1185"/>
<gene>
    <name evidence="1" type="ORF">B841_05910</name>
</gene>
<dbReference type="EMBL" id="CP003924">
    <property type="protein sequence ID" value="AGS34655.1"/>
    <property type="molecule type" value="Genomic_DNA"/>
</dbReference>
<evidence type="ECO:0000313" key="2">
    <source>
        <dbReference type="Proteomes" id="UP000015388"/>
    </source>
</evidence>
<accession>S5T235</accession>
<dbReference type="eggNOG" id="COG1763">
    <property type="taxonomic scope" value="Bacteria"/>
</dbReference>
<protein>
    <submittedName>
        <fullName evidence="1">Uncharacterized protein</fullName>
    </submittedName>
</protein>
<sequence length="376" mass="39247">MTATLTAPAPAELLPAAAARGPRRLLPLPRRLQFSYTTRFVSGEVDRCAGDYALLAGADVVPRAGDVVVARVAEIVNHKRVETETSRKAILYPGALIVLAYGHRYAADQFLAHVPESLDHCHLVAAGGVAGTVTEWHSKIIGPTVIEPLGLLVRGETAVNLLDDAPHVNAPVTAAPAASSSRPEIIAVLGTSMNSGKSTVMSCLINGLSAAGRTVGAGKITGTGAGNDRMHYHDAGANEVIDFTDFGYATTFRQDFESVRALTVNMIEALSHGNDTVLVEIADGVYQEETFRLLRDELFQGCVDTVVFAAVDALGARAGVQALQDAGLEVGCASGVMTSSPLAAREAEEVLGRLGVPVIGTFDLTDPAVAAGLSVR</sequence>
<keyword evidence="2" id="KW-1185">Reference proteome</keyword>
<name>S5T235_9CORY</name>
<dbReference type="SUPFAM" id="SSF52540">
    <property type="entry name" value="P-loop containing nucleoside triphosphate hydrolases"/>
    <property type="match status" value="1"/>
</dbReference>
<reference evidence="1 2" key="1">
    <citation type="submission" date="2012-11" db="EMBL/GenBank/DDBJ databases">
        <title>The complete genome sequence of Corynebacterium maris Coryn-1 (=DSM 45190).</title>
        <authorList>
            <person name="Schaffert L."/>
            <person name="Albersmeier A."/>
            <person name="Kalinowski J."/>
            <person name="Ruckert C."/>
        </authorList>
    </citation>
    <scope>NUCLEOTIDE SEQUENCE [LARGE SCALE GENOMIC DNA]</scope>
    <source>
        <strain evidence="2">Coryn-1</strain>
    </source>
</reference>
<dbReference type="AlphaFoldDB" id="S5T235"/>
<dbReference type="Gene3D" id="3.40.50.300">
    <property type="entry name" value="P-loop containing nucleotide triphosphate hydrolases"/>
    <property type="match status" value="1"/>
</dbReference>
<dbReference type="KEGG" id="cmd:B841_05910"/>
<dbReference type="Proteomes" id="UP000015388">
    <property type="component" value="Chromosome"/>
</dbReference>
<evidence type="ECO:0000313" key="1">
    <source>
        <dbReference type="EMBL" id="AGS34655.1"/>
    </source>
</evidence>
<proteinExistence type="predicted"/>
<dbReference type="STRING" id="1224163.B841_05910"/>
<dbReference type="RefSeq" id="WP_020934588.1">
    <property type="nucleotide sequence ID" value="NC_021915.1"/>
</dbReference>
<organism evidence="1 2">
    <name type="scientific">Corynebacterium maris DSM 45190</name>
    <dbReference type="NCBI Taxonomy" id="1224163"/>
    <lineage>
        <taxon>Bacteria</taxon>
        <taxon>Bacillati</taxon>
        <taxon>Actinomycetota</taxon>
        <taxon>Actinomycetes</taxon>
        <taxon>Mycobacteriales</taxon>
        <taxon>Corynebacteriaceae</taxon>
        <taxon>Corynebacterium</taxon>
    </lineage>
</organism>
<dbReference type="HOGENOM" id="CLU_064232_0_0_11"/>
<dbReference type="InterPro" id="IPR027417">
    <property type="entry name" value="P-loop_NTPase"/>
</dbReference>